<dbReference type="GO" id="GO:0003677">
    <property type="term" value="F:DNA binding"/>
    <property type="evidence" value="ECO:0007669"/>
    <property type="project" value="UniProtKB-KW"/>
</dbReference>
<evidence type="ECO:0000313" key="5">
    <source>
        <dbReference type="EMBL" id="ABP43200.1"/>
    </source>
</evidence>
<dbReference type="AlphaFoldDB" id="A4T546"/>
<reference evidence="5" key="1">
    <citation type="submission" date="2007-04" db="EMBL/GenBank/DDBJ databases">
        <authorList>
            <consortium name="US DOE Joint Genome Institute"/>
            <person name="Copeland A."/>
            <person name="Lucas S."/>
            <person name="Lapidus A."/>
            <person name="Barry K."/>
            <person name="Detter J.C."/>
            <person name="Glavina del Rio T."/>
            <person name="Hammon N."/>
            <person name="Israni S."/>
            <person name="Dalin E."/>
            <person name="Tice H."/>
            <person name="Pitluck S."/>
            <person name="Chain P."/>
            <person name="Malfatti S."/>
            <person name="Shin M."/>
            <person name="Vergez L."/>
            <person name="Schmutz J."/>
            <person name="Larimer F."/>
            <person name="Land M."/>
            <person name="Hauser L."/>
            <person name="Kyrpides N."/>
            <person name="Mikhailova N."/>
            <person name="Miller C."/>
            <person name="Richardson P."/>
        </authorList>
    </citation>
    <scope>NUCLEOTIDE SEQUENCE</scope>
    <source>
        <strain evidence="5">PYR-GCK</strain>
    </source>
</reference>
<dbReference type="Pfam" id="PF00392">
    <property type="entry name" value="GntR"/>
    <property type="match status" value="1"/>
</dbReference>
<dbReference type="InterPro" id="IPR000524">
    <property type="entry name" value="Tscrpt_reg_HTH_GntR"/>
</dbReference>
<dbReference type="STRING" id="350054.Mflv_0715"/>
<dbReference type="PANTHER" id="PTHR43537:SF24">
    <property type="entry name" value="GLUCONATE OPERON TRANSCRIPTIONAL REPRESSOR"/>
    <property type="match status" value="1"/>
</dbReference>
<proteinExistence type="predicted"/>
<dbReference type="SMART" id="SM00345">
    <property type="entry name" value="HTH_GNTR"/>
    <property type="match status" value="1"/>
</dbReference>
<evidence type="ECO:0000256" key="3">
    <source>
        <dbReference type="ARBA" id="ARBA00023163"/>
    </source>
</evidence>
<dbReference type="KEGG" id="mgi:Mflv_0715"/>
<dbReference type="GO" id="GO:0003700">
    <property type="term" value="F:DNA-binding transcription factor activity"/>
    <property type="evidence" value="ECO:0007669"/>
    <property type="project" value="InterPro"/>
</dbReference>
<sequence length="234" mass="26316">MRAADAMNAPARARTAGAVRREQLSDEVAARLRVEIMTGALRPESFIRLDETAARLGVSITPVREALRTLRGEGMVELEPHRGHRVIPLSRNDIEDIFWLQSTIAQELAATATRRITEEQIEQLSRLNDTLASAVEQHDVQRIAQAEFEFHRTFNRAAGRVKLSWFLLHAARYLPPQLFASDDDWGAQAVVSHAELIAALRRGDVDVVVELTRGQFTDGLHRLIAWLEQVGLWS</sequence>
<dbReference type="Gene3D" id="1.10.10.10">
    <property type="entry name" value="Winged helix-like DNA-binding domain superfamily/Winged helix DNA-binding domain"/>
    <property type="match status" value="1"/>
</dbReference>
<dbReference type="SUPFAM" id="SSF46785">
    <property type="entry name" value="Winged helix' DNA-binding domain"/>
    <property type="match status" value="1"/>
</dbReference>
<organism evidence="5">
    <name type="scientific">Mycolicibacterium gilvum (strain PYR-GCK)</name>
    <name type="common">Mycobacterium gilvum (strain PYR-GCK)</name>
    <dbReference type="NCBI Taxonomy" id="350054"/>
    <lineage>
        <taxon>Bacteria</taxon>
        <taxon>Bacillati</taxon>
        <taxon>Actinomycetota</taxon>
        <taxon>Actinomycetes</taxon>
        <taxon>Mycobacteriales</taxon>
        <taxon>Mycobacteriaceae</taxon>
        <taxon>Mycolicibacterium</taxon>
    </lineage>
</organism>
<dbReference type="InterPro" id="IPR011711">
    <property type="entry name" value="GntR_C"/>
</dbReference>
<accession>A4T546</accession>
<name>A4T546_MYCGI</name>
<dbReference type="SUPFAM" id="SSF48008">
    <property type="entry name" value="GntR ligand-binding domain-like"/>
    <property type="match status" value="1"/>
</dbReference>
<dbReference type="InterPro" id="IPR008920">
    <property type="entry name" value="TF_FadR/GntR_C"/>
</dbReference>
<evidence type="ECO:0000256" key="1">
    <source>
        <dbReference type="ARBA" id="ARBA00023015"/>
    </source>
</evidence>
<dbReference type="InterPro" id="IPR036390">
    <property type="entry name" value="WH_DNA-bd_sf"/>
</dbReference>
<dbReference type="Gene3D" id="1.20.120.530">
    <property type="entry name" value="GntR ligand-binding domain-like"/>
    <property type="match status" value="1"/>
</dbReference>
<dbReference type="InterPro" id="IPR036388">
    <property type="entry name" value="WH-like_DNA-bd_sf"/>
</dbReference>
<gene>
    <name evidence="5" type="ordered locus">Mflv_0715</name>
</gene>
<dbReference type="EMBL" id="CP000656">
    <property type="protein sequence ID" value="ABP43200.1"/>
    <property type="molecule type" value="Genomic_DNA"/>
</dbReference>
<keyword evidence="3" id="KW-0804">Transcription</keyword>
<protein>
    <submittedName>
        <fullName evidence="5">Transcriptional regulator, GntR family</fullName>
    </submittedName>
</protein>
<keyword evidence="1" id="KW-0805">Transcription regulation</keyword>
<dbReference type="PANTHER" id="PTHR43537">
    <property type="entry name" value="TRANSCRIPTIONAL REGULATOR, GNTR FAMILY"/>
    <property type="match status" value="1"/>
</dbReference>
<dbReference type="PROSITE" id="PS50949">
    <property type="entry name" value="HTH_GNTR"/>
    <property type="match status" value="1"/>
</dbReference>
<evidence type="ECO:0000256" key="2">
    <source>
        <dbReference type="ARBA" id="ARBA00023125"/>
    </source>
</evidence>
<dbReference type="Pfam" id="PF07729">
    <property type="entry name" value="FCD"/>
    <property type="match status" value="1"/>
</dbReference>
<evidence type="ECO:0000259" key="4">
    <source>
        <dbReference type="PROSITE" id="PS50949"/>
    </source>
</evidence>
<dbReference type="eggNOG" id="COG1802">
    <property type="taxonomic scope" value="Bacteria"/>
</dbReference>
<keyword evidence="2" id="KW-0238">DNA-binding</keyword>
<reference evidence="5" key="2">
    <citation type="journal article" date="2013" name="PLoS ONE">
        <title>A Gene Expression Study of the Activities of Aromatic Ring-Cleavage Dioxygenases in Mycobacterium gilvum PYR-GCK to Changes in Salinity and pH during Pyrene Degradation.</title>
        <authorList>
            <person name="Badejo A.C."/>
            <person name="Badejo A.O."/>
            <person name="Shin K.H."/>
            <person name="Chai Y.G."/>
        </authorList>
    </citation>
    <scope>NUCLEOTIDE SEQUENCE [LARGE SCALE GENOMIC DNA]</scope>
    <source>
        <strain evidence="5">PYR-GCK</strain>
    </source>
</reference>
<feature type="domain" description="HTH gntR-type" evidence="4">
    <location>
        <begin position="22"/>
        <end position="89"/>
    </location>
</feature>
<dbReference type="SMART" id="SM00895">
    <property type="entry name" value="FCD"/>
    <property type="match status" value="1"/>
</dbReference>
<dbReference type="HOGENOM" id="CLU_017584_5_4_11"/>